<dbReference type="AlphaFoldDB" id="A0AAW1TVZ0"/>
<dbReference type="Proteomes" id="UP001431783">
    <property type="component" value="Unassembled WGS sequence"/>
</dbReference>
<organism evidence="1 2">
    <name type="scientific">Henosepilachna vigintioctopunctata</name>
    <dbReference type="NCBI Taxonomy" id="420089"/>
    <lineage>
        <taxon>Eukaryota</taxon>
        <taxon>Metazoa</taxon>
        <taxon>Ecdysozoa</taxon>
        <taxon>Arthropoda</taxon>
        <taxon>Hexapoda</taxon>
        <taxon>Insecta</taxon>
        <taxon>Pterygota</taxon>
        <taxon>Neoptera</taxon>
        <taxon>Endopterygota</taxon>
        <taxon>Coleoptera</taxon>
        <taxon>Polyphaga</taxon>
        <taxon>Cucujiformia</taxon>
        <taxon>Coccinelloidea</taxon>
        <taxon>Coccinellidae</taxon>
        <taxon>Epilachninae</taxon>
        <taxon>Epilachnini</taxon>
        <taxon>Henosepilachna</taxon>
    </lineage>
</organism>
<name>A0AAW1TVZ0_9CUCU</name>
<comment type="caution">
    <text evidence="1">The sequence shown here is derived from an EMBL/GenBank/DDBJ whole genome shotgun (WGS) entry which is preliminary data.</text>
</comment>
<sequence>MSSKIGKTVHISNNCSTAQLTTDRKNPFETLNYIVSVLYFVSDFQVTVIIRENCRLKDTIPDLFRLSRMRKLFVGFVFLIQADQQGGLTDQNSGYFQKGYRKLEKQIADFREEDTDLFSQADL</sequence>
<keyword evidence="2" id="KW-1185">Reference proteome</keyword>
<evidence type="ECO:0000313" key="2">
    <source>
        <dbReference type="Proteomes" id="UP001431783"/>
    </source>
</evidence>
<accession>A0AAW1TVZ0</accession>
<dbReference type="EMBL" id="JARQZJ010000010">
    <property type="protein sequence ID" value="KAK9872237.1"/>
    <property type="molecule type" value="Genomic_DNA"/>
</dbReference>
<gene>
    <name evidence="1" type="ORF">WA026_017040</name>
</gene>
<evidence type="ECO:0000313" key="1">
    <source>
        <dbReference type="EMBL" id="KAK9872237.1"/>
    </source>
</evidence>
<reference evidence="1 2" key="1">
    <citation type="submission" date="2023-03" db="EMBL/GenBank/DDBJ databases">
        <title>Genome insight into feeding habits of ladybird beetles.</title>
        <authorList>
            <person name="Li H.-S."/>
            <person name="Huang Y.-H."/>
            <person name="Pang H."/>
        </authorList>
    </citation>
    <scope>NUCLEOTIDE SEQUENCE [LARGE SCALE GENOMIC DNA]</scope>
    <source>
        <strain evidence="1">SYSU_2023b</strain>
        <tissue evidence="1">Whole body</tissue>
    </source>
</reference>
<protein>
    <submittedName>
        <fullName evidence="1">Uncharacterized protein</fullName>
    </submittedName>
</protein>
<proteinExistence type="predicted"/>